<evidence type="ECO:0000313" key="3">
    <source>
        <dbReference type="Proteomes" id="UP000076510"/>
    </source>
</evidence>
<organism evidence="2 3">
    <name type="scientific">Rossellomorea marisflavi</name>
    <dbReference type="NCBI Taxonomy" id="189381"/>
    <lineage>
        <taxon>Bacteria</taxon>
        <taxon>Bacillati</taxon>
        <taxon>Bacillota</taxon>
        <taxon>Bacilli</taxon>
        <taxon>Bacillales</taxon>
        <taxon>Bacillaceae</taxon>
        <taxon>Rossellomorea</taxon>
    </lineage>
</organism>
<dbReference type="Pfam" id="PF08241">
    <property type="entry name" value="Methyltransf_11"/>
    <property type="match status" value="1"/>
</dbReference>
<dbReference type="GO" id="GO:0008757">
    <property type="term" value="F:S-adenosylmethionine-dependent methyltransferase activity"/>
    <property type="evidence" value="ECO:0007669"/>
    <property type="project" value="InterPro"/>
</dbReference>
<dbReference type="RefSeq" id="WP_048013346.1">
    <property type="nucleotide sequence ID" value="NZ_BSED01000120.1"/>
</dbReference>
<dbReference type="InterPro" id="IPR029063">
    <property type="entry name" value="SAM-dependent_MTases_sf"/>
</dbReference>
<name>A0A0J5TDE6_9BACI</name>
<dbReference type="GO" id="GO:0032259">
    <property type="term" value="P:methylation"/>
    <property type="evidence" value="ECO:0007669"/>
    <property type="project" value="UniProtKB-KW"/>
</dbReference>
<dbReference type="EMBL" id="LQQY01000002">
    <property type="protein sequence ID" value="KZE53313.1"/>
    <property type="molecule type" value="Genomic_DNA"/>
</dbReference>
<proteinExistence type="predicted"/>
<dbReference type="Gene3D" id="3.40.50.150">
    <property type="entry name" value="Vaccinia Virus protein VP39"/>
    <property type="match status" value="1"/>
</dbReference>
<sequence length="248" mass="28219">MKMEQWMKQDEAFEGWDFSYITETGRMKSDGLSWSYGSLVLPLMREASAMLDMGTGGGEFLSMLKPFPTRICATEGYPPNVPVAKARLEPLGVDVRAYDSDDDLPFDAGEFDLIINQHESFSAREVRRVIRTGGTFLTQQVGGCDCFELNDAFAVPLNPEFSGWNLEQAVRELESNGFKVIWKREETAGQRFYDIGALQYYLKAIPWQVPGFTVEGFQDKLEEIHRTIRKDGYFHASQHRFVIKAEAI</sequence>
<dbReference type="AlphaFoldDB" id="A0A0J5TDE6"/>
<dbReference type="PATRIC" id="fig|189381.10.peg.307"/>
<dbReference type="SUPFAM" id="SSF53335">
    <property type="entry name" value="S-adenosyl-L-methionine-dependent methyltransferases"/>
    <property type="match status" value="1"/>
</dbReference>
<accession>A0A0J5TDE6</accession>
<reference evidence="3" key="1">
    <citation type="submission" date="2016-01" db="EMBL/GenBank/DDBJ databases">
        <title>Whole genome sequencing of Bhargavaea cecembensis T14.</title>
        <authorList>
            <person name="Hong K.W."/>
        </authorList>
    </citation>
    <scope>NUCLEOTIDE SEQUENCE [LARGE SCALE GENOMIC DNA]</scope>
    <source>
        <strain evidence="3">M19</strain>
    </source>
</reference>
<evidence type="ECO:0000313" key="2">
    <source>
        <dbReference type="EMBL" id="KZE53313.1"/>
    </source>
</evidence>
<keyword evidence="2" id="KW-0489">Methyltransferase</keyword>
<keyword evidence="2" id="KW-0808">Transferase</keyword>
<gene>
    <name evidence="2" type="ORF">AV649_11130</name>
</gene>
<dbReference type="PANTHER" id="PTHR43460:SF1">
    <property type="entry name" value="METHYLTRANSFERASE TYPE 11 DOMAIN-CONTAINING PROTEIN"/>
    <property type="match status" value="1"/>
</dbReference>
<dbReference type="Proteomes" id="UP000076510">
    <property type="component" value="Unassembled WGS sequence"/>
</dbReference>
<feature type="domain" description="Methyltransferase type 11" evidence="1">
    <location>
        <begin position="51"/>
        <end position="137"/>
    </location>
</feature>
<comment type="caution">
    <text evidence="2">The sequence shown here is derived from an EMBL/GenBank/DDBJ whole genome shotgun (WGS) entry which is preliminary data.</text>
</comment>
<evidence type="ECO:0000259" key="1">
    <source>
        <dbReference type="Pfam" id="PF08241"/>
    </source>
</evidence>
<dbReference type="InterPro" id="IPR013216">
    <property type="entry name" value="Methyltransf_11"/>
</dbReference>
<protein>
    <submittedName>
        <fullName evidence="2">SAM-dependent methyltransferase</fullName>
    </submittedName>
</protein>
<dbReference type="PANTHER" id="PTHR43460">
    <property type="entry name" value="METHYLTRANSFERASE"/>
    <property type="match status" value="1"/>
</dbReference>
<dbReference type="OrthoDB" id="9795864at2"/>
<dbReference type="InterPro" id="IPR052939">
    <property type="entry name" value="23S_rRNA_MeTrnsfrase_RlmA"/>
</dbReference>
<dbReference type="CDD" id="cd02440">
    <property type="entry name" value="AdoMet_MTases"/>
    <property type="match status" value="1"/>
</dbReference>